<proteinExistence type="predicted"/>
<feature type="transmembrane region" description="Helical" evidence="1">
    <location>
        <begin position="198"/>
        <end position="221"/>
    </location>
</feature>
<evidence type="ECO:0000313" key="3">
    <source>
        <dbReference type="Proteomes" id="UP001162131"/>
    </source>
</evidence>
<sequence length="248" mass="28616">MNYYAILIFPLYVLSADMQSEALLLLNNFYQEISGKHNAFYELYDLIFIFSNSTGNLQNSLVLLLNNTHTNSTSLHYIVLENSSPNSTELIMHVSPIFNTLESDKKYLTEALFSFFDASELHFDILVPPKRQDFKNNENLSESVKNLAFINAVISYKNKTFSANLLIDKNRIIKKDFWEIPPINETITYFYKPTSNPITFFVVFTIVITAALSYASMFLYCKYRNALLGILNYKEEQVLSLNQPKEIA</sequence>
<comment type="caution">
    <text evidence="2">The sequence shown here is derived from an EMBL/GenBank/DDBJ whole genome shotgun (WGS) entry which is preliminary data.</text>
</comment>
<accession>A0AAU9IL66</accession>
<keyword evidence="3" id="KW-1185">Reference proteome</keyword>
<evidence type="ECO:0000256" key="1">
    <source>
        <dbReference type="SAM" id="Phobius"/>
    </source>
</evidence>
<name>A0AAU9IL66_9CILI</name>
<dbReference type="AlphaFoldDB" id="A0AAU9IL66"/>
<dbReference type="EMBL" id="CAJZBQ010000012">
    <property type="protein sequence ID" value="CAG9314491.1"/>
    <property type="molecule type" value="Genomic_DNA"/>
</dbReference>
<keyword evidence="1" id="KW-0812">Transmembrane</keyword>
<keyword evidence="1" id="KW-0472">Membrane</keyword>
<keyword evidence="1" id="KW-1133">Transmembrane helix</keyword>
<dbReference type="Proteomes" id="UP001162131">
    <property type="component" value="Unassembled WGS sequence"/>
</dbReference>
<evidence type="ECO:0000313" key="2">
    <source>
        <dbReference type="EMBL" id="CAG9314491.1"/>
    </source>
</evidence>
<protein>
    <submittedName>
        <fullName evidence="2">Uncharacterized protein</fullName>
    </submittedName>
</protein>
<reference evidence="2" key="1">
    <citation type="submission" date="2021-09" db="EMBL/GenBank/DDBJ databases">
        <authorList>
            <consortium name="AG Swart"/>
            <person name="Singh M."/>
            <person name="Singh A."/>
            <person name="Seah K."/>
            <person name="Emmerich C."/>
        </authorList>
    </citation>
    <scope>NUCLEOTIDE SEQUENCE</scope>
    <source>
        <strain evidence="2">ATCC30299</strain>
    </source>
</reference>
<organism evidence="2 3">
    <name type="scientific">Blepharisma stoltei</name>
    <dbReference type="NCBI Taxonomy" id="1481888"/>
    <lineage>
        <taxon>Eukaryota</taxon>
        <taxon>Sar</taxon>
        <taxon>Alveolata</taxon>
        <taxon>Ciliophora</taxon>
        <taxon>Postciliodesmatophora</taxon>
        <taxon>Heterotrichea</taxon>
        <taxon>Heterotrichida</taxon>
        <taxon>Blepharismidae</taxon>
        <taxon>Blepharisma</taxon>
    </lineage>
</organism>
<gene>
    <name evidence="2" type="ORF">BSTOLATCC_MIC11493</name>
</gene>